<comment type="caution">
    <text evidence="1">The sequence shown here is derived from an EMBL/GenBank/DDBJ whole genome shotgun (WGS) entry which is preliminary data.</text>
</comment>
<gene>
    <name evidence="1" type="ORF">AVEN_186147_1</name>
</gene>
<proteinExistence type="predicted"/>
<keyword evidence="2" id="KW-1185">Reference proteome</keyword>
<sequence length="102" mass="11738">MFNNNYKMNVGNIRSVVRTIDEVQELDQDDTNETVAAVSSNANRIHHCALFNDLKTIPEPLEDNGYPIDFKFKPELTLRLPILIFKNANFFNDQLTPTSSFF</sequence>
<dbReference type="EMBL" id="BGPR01000432">
    <property type="protein sequence ID" value="GBM19873.1"/>
    <property type="molecule type" value="Genomic_DNA"/>
</dbReference>
<reference evidence="1 2" key="1">
    <citation type="journal article" date="2019" name="Sci. Rep.">
        <title>Orb-weaving spider Araneus ventricosus genome elucidates the spidroin gene catalogue.</title>
        <authorList>
            <person name="Kono N."/>
            <person name="Nakamura H."/>
            <person name="Ohtoshi R."/>
            <person name="Moran D.A.P."/>
            <person name="Shinohara A."/>
            <person name="Yoshida Y."/>
            <person name="Fujiwara M."/>
            <person name="Mori M."/>
            <person name="Tomita M."/>
            <person name="Arakawa K."/>
        </authorList>
    </citation>
    <scope>NUCLEOTIDE SEQUENCE [LARGE SCALE GENOMIC DNA]</scope>
</reference>
<evidence type="ECO:0000313" key="1">
    <source>
        <dbReference type="EMBL" id="GBM19873.1"/>
    </source>
</evidence>
<dbReference type="AlphaFoldDB" id="A0A4Y2DSQ5"/>
<name>A0A4Y2DSQ5_ARAVE</name>
<accession>A0A4Y2DSQ5</accession>
<evidence type="ECO:0000313" key="2">
    <source>
        <dbReference type="Proteomes" id="UP000499080"/>
    </source>
</evidence>
<dbReference type="Proteomes" id="UP000499080">
    <property type="component" value="Unassembled WGS sequence"/>
</dbReference>
<organism evidence="1 2">
    <name type="scientific">Araneus ventricosus</name>
    <name type="common">Orbweaver spider</name>
    <name type="synonym">Epeira ventricosa</name>
    <dbReference type="NCBI Taxonomy" id="182803"/>
    <lineage>
        <taxon>Eukaryota</taxon>
        <taxon>Metazoa</taxon>
        <taxon>Ecdysozoa</taxon>
        <taxon>Arthropoda</taxon>
        <taxon>Chelicerata</taxon>
        <taxon>Arachnida</taxon>
        <taxon>Araneae</taxon>
        <taxon>Araneomorphae</taxon>
        <taxon>Entelegynae</taxon>
        <taxon>Araneoidea</taxon>
        <taxon>Araneidae</taxon>
        <taxon>Araneus</taxon>
    </lineage>
</organism>
<protein>
    <submittedName>
        <fullName evidence="1">Uncharacterized protein</fullName>
    </submittedName>
</protein>